<feature type="compositionally biased region" description="Acidic residues" evidence="12">
    <location>
        <begin position="2202"/>
        <end position="2212"/>
    </location>
</feature>
<feature type="region of interest" description="Disordered" evidence="12">
    <location>
        <begin position="1540"/>
        <end position="1594"/>
    </location>
</feature>
<evidence type="ECO:0000313" key="13">
    <source>
        <dbReference type="EMBL" id="GLI63605.1"/>
    </source>
</evidence>
<feature type="compositionally biased region" description="Low complexity" evidence="12">
    <location>
        <begin position="780"/>
        <end position="795"/>
    </location>
</feature>
<feature type="compositionally biased region" description="Low complexity" evidence="12">
    <location>
        <begin position="2236"/>
        <end position="2256"/>
    </location>
</feature>
<feature type="region of interest" description="Disordered" evidence="12">
    <location>
        <begin position="770"/>
        <end position="814"/>
    </location>
</feature>
<feature type="region of interest" description="Disordered" evidence="12">
    <location>
        <begin position="1436"/>
        <end position="1473"/>
    </location>
</feature>
<evidence type="ECO:0000313" key="14">
    <source>
        <dbReference type="Proteomes" id="UP001165090"/>
    </source>
</evidence>
<keyword evidence="8" id="KW-0445">Lipid transport</keyword>
<organism evidence="13 14">
    <name type="scientific">Volvox africanus</name>
    <dbReference type="NCBI Taxonomy" id="51714"/>
    <lineage>
        <taxon>Eukaryota</taxon>
        <taxon>Viridiplantae</taxon>
        <taxon>Chlorophyta</taxon>
        <taxon>core chlorophytes</taxon>
        <taxon>Chlorophyceae</taxon>
        <taxon>CS clade</taxon>
        <taxon>Chlamydomonadales</taxon>
        <taxon>Volvocaceae</taxon>
        <taxon>Volvox</taxon>
    </lineage>
</organism>
<evidence type="ECO:0000256" key="10">
    <source>
        <dbReference type="ARBA" id="ARBA00024479"/>
    </source>
</evidence>
<evidence type="ECO:0000256" key="7">
    <source>
        <dbReference type="ARBA" id="ARBA00023006"/>
    </source>
</evidence>
<feature type="region of interest" description="Disordered" evidence="12">
    <location>
        <begin position="2199"/>
        <end position="2224"/>
    </location>
</feature>
<keyword evidence="14" id="KW-1185">Reference proteome</keyword>
<comment type="similarity">
    <text evidence="3">Belongs to the ATG2 family.</text>
</comment>
<feature type="compositionally biased region" description="Low complexity" evidence="12">
    <location>
        <begin position="2785"/>
        <end position="2796"/>
    </location>
</feature>
<dbReference type="Pfam" id="PF13329">
    <property type="entry name" value="ATG2_CAD"/>
    <property type="match status" value="1"/>
</dbReference>
<gene>
    <name evidence="13" type="ORF">VaNZ11_006615</name>
</gene>
<evidence type="ECO:0000256" key="12">
    <source>
        <dbReference type="SAM" id="MobiDB-lite"/>
    </source>
</evidence>
<dbReference type="PANTHER" id="PTHR13190">
    <property type="entry name" value="AUTOPHAGY-RELATED 2, ISOFORM A"/>
    <property type="match status" value="1"/>
</dbReference>
<dbReference type="Proteomes" id="UP001165090">
    <property type="component" value="Unassembled WGS sequence"/>
</dbReference>
<comment type="caution">
    <text evidence="13">The sequence shown here is derived from an EMBL/GenBank/DDBJ whole genome shotgun (WGS) entry which is preliminary data.</text>
</comment>
<accession>A0ABQ5S1I5</accession>
<evidence type="ECO:0000256" key="5">
    <source>
        <dbReference type="ARBA" id="ARBA00022448"/>
    </source>
</evidence>
<evidence type="ECO:0000256" key="11">
    <source>
        <dbReference type="ARBA" id="ARBA00024615"/>
    </source>
</evidence>
<evidence type="ECO:0000256" key="2">
    <source>
        <dbReference type="ARBA" id="ARBA00004623"/>
    </source>
</evidence>
<evidence type="ECO:0000256" key="6">
    <source>
        <dbReference type="ARBA" id="ARBA00022824"/>
    </source>
</evidence>
<feature type="region of interest" description="Disordered" evidence="12">
    <location>
        <begin position="2866"/>
        <end position="2897"/>
    </location>
</feature>
<feature type="compositionally biased region" description="Low complexity" evidence="12">
    <location>
        <begin position="279"/>
        <end position="299"/>
    </location>
</feature>
<feature type="compositionally biased region" description="Polar residues" evidence="12">
    <location>
        <begin position="345"/>
        <end position="359"/>
    </location>
</feature>
<feature type="compositionally biased region" description="Basic and acidic residues" evidence="12">
    <location>
        <begin position="2724"/>
        <end position="2749"/>
    </location>
</feature>
<feature type="compositionally biased region" description="Low complexity" evidence="12">
    <location>
        <begin position="327"/>
        <end position="344"/>
    </location>
</feature>
<comment type="catalytic activity">
    <reaction evidence="11">
        <text>a 1,2-diacyl-sn-glycero-3-phosphoethanolamine(in) = a 1,2-diacyl-sn-glycero-3-phosphoethanolamine(out)</text>
        <dbReference type="Rhea" id="RHEA:38895"/>
        <dbReference type="ChEBI" id="CHEBI:64612"/>
    </reaction>
</comment>
<dbReference type="PANTHER" id="PTHR13190:SF1">
    <property type="entry name" value="AUTOPHAGY-RELATED 2, ISOFORM A"/>
    <property type="match status" value="1"/>
</dbReference>
<evidence type="ECO:0000256" key="4">
    <source>
        <dbReference type="ARBA" id="ARBA00018070"/>
    </source>
</evidence>
<evidence type="ECO:0000256" key="3">
    <source>
        <dbReference type="ARBA" id="ARBA00009714"/>
    </source>
</evidence>
<sequence>MLGTTDWLLKRFLKFVLKRNVGKYLSSEIDLEQLDVKLDTGKLELKNLLLNCDAVNKDLALDGWHVKAGYVGSVNAKVPSLFSSSSQCSVVVNEVMLTVAPAPALPLPGAGSFPPGYPVPNGSAAPAPAFTPDFHPTSQAAPPVTLSSSSGGAMSFLLADDFGWTGHGAVKDGIKRIAGSLQSLLQHMRIEASNVLVRVELPHPTERGRVVTAALKLDLVEFGDLNSPRVTSPSTTACNTSMQHQHNNHRGQIYDHQAQTRNSLRPSVGSLGAGDSVNTGGPSVAGAAAATTPTSAGTTSRREIAKHIQVNGLSLDLFETTPLLTGSSTAVTSTGGSSSPLGSPNNVTASLPTAQSGSGSPPAAVTLVSGPGKHGLQLSVELRMVLPEEAGKPTQIMADLHIGAARLQLLPSHAVCLSALKEALGVQEGPQRMVDPGELGAGVEGGGRNAGTELWASSCASASASMHSAAGQWGRRSLFESIMMPNCEGVVAHSLEPYVTGTGLPYGDDSEFHDAGSRFGSLASSLVSSVTQKGTNLLGYVAPGGSAAVGGAMDWMAAAPAQVQQLSPQPPLARPSDVHLRLPEGSAVPMAAAMETAAALTAVAPADGAPLPPSAPQPIISVRAHVSHAAFVLCYGTLPSPTHTTPTHTKTTSARGCNGANLRIDCMRAVGTGAASNRVPFDGTTAATASATPPPPGTVNLRTAGSLVAELQDLSCDVMLDVAHGNVVSLQAGQLQVYEQLSAAVGASNGMSPGEWGRVPEVLPQAPHRFRPTQPAPARASGSGHSGTATSAASGVCSPKLGARQPGRNVQPTYGSATVNGGNVLQTWPILMCASTHMPSISGSVTAPQFQNLQPNAPQGAPGKAVANRNISQTAAVHPVAGAANASTSGYACCLRLCASWGGGEGTEAVGGGYDGYGSGAVSAVPSYDLSVEMLPFTLWLSMPLVQRLTEFMVPLAAEPCKAQVVAKAARPLPRLTLTVVATHVCVLLALVPASPPAVPLPRPPGSPVFLALDVVSPPHPSVESAALTSTPFHGAHHCPHTNQPQHPHQQLPYTAHYGSVPAQLYGPYGTVRHGVFGGNHQAHGASPPLHSAFSSAWGGGPSHQYGTYGYSVMHHGRWAGPGQHWASPAWVVPEPPPLLTVYQAPATDRLIPSQVTTVDLAAGVVELLIVRTASTGVRDRSQAGDAVRAAGCSAAQGHPHLWSSDGADGHGASWTSKSILCLSAAQPRASAAETSSRPTWDAPLPLPAAQTGPTSVPAGCGLHLHVCSDPGVGMAPELVPDAWGHVATHAQDRWADPDGEGGAWEERSSFRSLAFHERCRKSSATFVHLRAPKAQLHLTRTDLQDLATLLAVMQPPAPKEPPCSSTTSRHRPPPKMSSRDAAGGVAQGVCPAPQACVLLEIGLRIQLQDDHLAVRQDGLHGAVGLHVNAARAAGLHSAAPHPPPPVPSAAPAVGPAPGAAVSAASSGSNPGPSQGMGLVLGGSRVAMYELVIVELTVFRASNLCSQATCNVTSVHAHGVTLLGHLEQQHQQLQQQLQQAAAAHATSNPGGSTLNGGARGPDGRQRASPPGSGCAASHQHSTAPGFQGSVVPRKSLPGSTAPHAICLVHCPSSAAAGDSKQPSYIEYVCVEGQRPPTPQPIRGGIAHEDLGLTGAAAIHVTPSANLQQQQVGDMNAATSLHSVLLQGITVSTDHGYVTMDWAVQLGQLLEALSAPPAGGPSKVANPPRTLQPREAGRSRVKGHLSVNVIDLALRHEPMDYPTIATVPSGSNGMSAGDGGAGAAATASGGGGGRVSPVSLALIIEGIHVGLQLGSTEQEVPYTAPIHTVVLHSLTLHLAAADQRGPCWSACDPRAIREPLLQACGYHLVLQETSIKVVAKQRRYPRRSKAPVPPSDANVAAAAAAAAAATAELAVDEAEEQFHTTLDVEITNQHLLGMLTVESATLLAHFAMQAGTLMTARQAAAVAAAAAAAGAPQRRGDFSSRSVNTAPADLYWDAASENSSSVFGGGAGGGTGSCTCGYSEAGGEAEGSLLTALLLEEVEENAFRRPQLQPQPAMAAEAEGAGAAGLGGGWYPAKGCGSPAGDGTGQAPGGLILIDDFFPVNHYGEYDEDLMLVQHPPKGGAAAWRREGAKMELEGTWYGPDEGPDTRRSGNGFSLRGSGFEPEMSGDPTRAFYPGSGVFTDVDMGLGSGGLCSGGLDAGSEDPDIDDLLVPDSRDTGGDPRVTGPVADAEAAALRRAPPSVASVGSSAATRSSCAPTWRLQEDYVRAPRKSDEDGSARCGDGAGLAIGGATIGSGSRPEVGGAGAGGCATLGGGVDQPPPAFRIMFKDLSGIWVMHTMRDAGGSDGSSGSGQQVGRVELVIEGLDLLMESYGPGGHLARHMKVTVHDLEIRDCALEVKQQQAAAAAGARPLALAAVAAGAGGCSAGGVCGGGGWVRVLGYRAVRGRPRDSRAPLVALALTAVRPNPAACDPRDEEFRVAVALLPLRLKLNQDILSYLTWYGISVSTALKPAAAVLASMQAALSELDGCEPLPPPFFQRAQIRGFSVMLDYRPRRVDIGALAEGRLMELLNLVPLGGVDLVCKALTLSGVQGWDGLGAAVLREWLNDIARTQAHKFITGLAPINAVVKVGSAVAALVSAPARHLARREGAAAAGRQLAVQLRRTSATFAYRLVCEAMLAGRKAASGAGKALLRASNNALCVYGTGDQANGSNFDGEADGSSDGDRNDTEVGGNRDGDGSDSMEGGKDADECIDIDRAASLYSGWSSSGGKRTGDGGGGGGGLRRSQSASKAVRKGLSSAASNLGSASQQVTAAAELQRSVSSMARVLSAAAISGVSAAAPVSAALQGQLKGTLRSVRRALRGQLLPGGNATASGEGRPLAAPAGGYPTQPRPKED</sequence>
<reference evidence="13 14" key="1">
    <citation type="journal article" date="2023" name="IScience">
        <title>Expanded male sex-determining region conserved during the evolution of homothallism in the green alga Volvox.</title>
        <authorList>
            <person name="Yamamoto K."/>
            <person name="Matsuzaki R."/>
            <person name="Mahakham W."/>
            <person name="Heman W."/>
            <person name="Sekimoto H."/>
            <person name="Kawachi M."/>
            <person name="Minakuchi Y."/>
            <person name="Toyoda A."/>
            <person name="Nozaki H."/>
        </authorList>
    </citation>
    <scope>NUCLEOTIDE SEQUENCE [LARGE SCALE GENOMIC DNA]</scope>
    <source>
        <strain evidence="13 14">NIES-4468</strain>
    </source>
</reference>
<evidence type="ECO:0000256" key="9">
    <source>
        <dbReference type="ARBA" id="ARBA00023136"/>
    </source>
</evidence>
<keyword evidence="9" id="KW-0472">Membrane</keyword>
<feature type="region of interest" description="Disordered" evidence="12">
    <location>
        <begin position="1355"/>
        <end position="1386"/>
    </location>
</feature>
<feature type="region of interest" description="Disordered" evidence="12">
    <location>
        <begin position="2767"/>
        <end position="2796"/>
    </location>
</feature>
<feature type="region of interest" description="Disordered" evidence="12">
    <location>
        <begin position="2236"/>
        <end position="2258"/>
    </location>
</feature>
<keyword evidence="7" id="KW-0072">Autophagy</keyword>
<keyword evidence="5" id="KW-0813">Transport</keyword>
<evidence type="ECO:0000256" key="8">
    <source>
        <dbReference type="ARBA" id="ARBA00023055"/>
    </source>
</evidence>
<evidence type="ECO:0000256" key="1">
    <source>
        <dbReference type="ARBA" id="ARBA00004406"/>
    </source>
</evidence>
<dbReference type="EMBL" id="BSDZ01000016">
    <property type="protein sequence ID" value="GLI63605.1"/>
    <property type="molecule type" value="Genomic_DNA"/>
</dbReference>
<name>A0ABQ5S1I5_9CHLO</name>
<proteinExistence type="inferred from homology"/>
<feature type="compositionally biased region" description="Low complexity" evidence="12">
    <location>
        <begin position="1450"/>
        <end position="1473"/>
    </location>
</feature>
<feature type="region of interest" description="Disordered" evidence="12">
    <location>
        <begin position="264"/>
        <end position="300"/>
    </location>
</feature>
<dbReference type="InterPro" id="IPR026849">
    <property type="entry name" value="ATG2"/>
</dbReference>
<feature type="region of interest" description="Disordered" evidence="12">
    <location>
        <begin position="2713"/>
        <end position="2749"/>
    </location>
</feature>
<comment type="catalytic activity">
    <reaction evidence="10">
        <text>a 1,2-diacyl-sn-glycero-3-phospho-L-serine(in) = a 1,2-diacyl-sn-glycero-3-phospho-L-serine(out)</text>
        <dbReference type="Rhea" id="RHEA:38663"/>
        <dbReference type="ChEBI" id="CHEBI:57262"/>
    </reaction>
</comment>
<feature type="region of interest" description="Disordered" evidence="12">
    <location>
        <begin position="327"/>
        <end position="363"/>
    </location>
</feature>
<feature type="region of interest" description="Disordered" evidence="12">
    <location>
        <begin position="1716"/>
        <end position="1739"/>
    </location>
</feature>
<protein>
    <recommendedName>
        <fullName evidence="4">Autophagy-related protein 2</fullName>
    </recommendedName>
</protein>
<comment type="subcellular location">
    <subcellularLocation>
        <location evidence="1">Endoplasmic reticulum membrane</location>
        <topology evidence="1">Peripheral membrane protein</topology>
    </subcellularLocation>
    <subcellularLocation>
        <location evidence="2">Preautophagosomal structure membrane</location>
        <topology evidence="2">Peripheral membrane protein</topology>
    </subcellularLocation>
</comment>
<keyword evidence="6" id="KW-0256">Endoplasmic reticulum</keyword>